<organism evidence="1">
    <name type="scientific">hydrothermal vent metagenome</name>
    <dbReference type="NCBI Taxonomy" id="652676"/>
    <lineage>
        <taxon>unclassified sequences</taxon>
        <taxon>metagenomes</taxon>
        <taxon>ecological metagenomes</taxon>
    </lineage>
</organism>
<evidence type="ECO:0000313" key="1">
    <source>
        <dbReference type="EMBL" id="VAW72177.1"/>
    </source>
</evidence>
<protein>
    <submittedName>
        <fullName evidence="1">Uncharacterized protein</fullName>
    </submittedName>
</protein>
<reference evidence="1" key="1">
    <citation type="submission" date="2018-06" db="EMBL/GenBank/DDBJ databases">
        <authorList>
            <person name="Zhirakovskaya E."/>
        </authorList>
    </citation>
    <scope>NUCLEOTIDE SEQUENCE</scope>
</reference>
<gene>
    <name evidence="1" type="ORF">MNBD_GAMMA12-2056</name>
</gene>
<proteinExistence type="predicted"/>
<name>A0A3B0Y9F0_9ZZZZ</name>
<sequence length="64" mass="7144">MKYFSTSIVEMLLNTNGLVRGYNIYSRDEYGYCGGRGLGLFQLSLTCFTGKILMIVYNLDGSVS</sequence>
<accession>A0A3B0Y9F0</accession>
<dbReference type="EMBL" id="UOFL01000035">
    <property type="protein sequence ID" value="VAW72177.1"/>
    <property type="molecule type" value="Genomic_DNA"/>
</dbReference>
<dbReference type="AlphaFoldDB" id="A0A3B0Y9F0"/>